<accession>A0AA88VVU5</accession>
<feature type="chain" id="PRO_5041729081" evidence="1">
    <location>
        <begin position="24"/>
        <end position="176"/>
    </location>
</feature>
<evidence type="ECO:0000313" key="2">
    <source>
        <dbReference type="EMBL" id="KAK3015144.1"/>
    </source>
</evidence>
<evidence type="ECO:0000313" key="3">
    <source>
        <dbReference type="Proteomes" id="UP001188597"/>
    </source>
</evidence>
<sequence length="176" mass="18635">MRDFVIVATVFLLSLDLSPPNPSRHPSNCPIHQAPPPFGFATLPAIAPAAALPPAAAAVAAAVPIAATACCCRRFLPAASGPNFCPFTTLGRSRFIINLVPLRTWKPPTVQSAANSRGPESGAAGYKRNVSLTTAWRWILPHLRIPLELPYVDYQAGASFDIITSYIAVVHGLPGS</sequence>
<keyword evidence="1" id="KW-0732">Signal</keyword>
<name>A0AA88VVU5_9ASTE</name>
<feature type="signal peptide" evidence="1">
    <location>
        <begin position="1"/>
        <end position="23"/>
    </location>
</feature>
<dbReference type="EMBL" id="JAVXUP010001164">
    <property type="protein sequence ID" value="KAK3015144.1"/>
    <property type="molecule type" value="Genomic_DNA"/>
</dbReference>
<gene>
    <name evidence="2" type="ORF">RJ639_006294</name>
</gene>
<organism evidence="2 3">
    <name type="scientific">Escallonia herrerae</name>
    <dbReference type="NCBI Taxonomy" id="1293975"/>
    <lineage>
        <taxon>Eukaryota</taxon>
        <taxon>Viridiplantae</taxon>
        <taxon>Streptophyta</taxon>
        <taxon>Embryophyta</taxon>
        <taxon>Tracheophyta</taxon>
        <taxon>Spermatophyta</taxon>
        <taxon>Magnoliopsida</taxon>
        <taxon>eudicotyledons</taxon>
        <taxon>Gunneridae</taxon>
        <taxon>Pentapetalae</taxon>
        <taxon>asterids</taxon>
        <taxon>campanulids</taxon>
        <taxon>Escalloniales</taxon>
        <taxon>Escalloniaceae</taxon>
        <taxon>Escallonia</taxon>
    </lineage>
</organism>
<dbReference type="AlphaFoldDB" id="A0AA88VVU5"/>
<evidence type="ECO:0000256" key="1">
    <source>
        <dbReference type="SAM" id="SignalP"/>
    </source>
</evidence>
<proteinExistence type="predicted"/>
<keyword evidence="3" id="KW-1185">Reference proteome</keyword>
<comment type="caution">
    <text evidence="2">The sequence shown here is derived from an EMBL/GenBank/DDBJ whole genome shotgun (WGS) entry which is preliminary data.</text>
</comment>
<reference evidence="2" key="1">
    <citation type="submission" date="2022-12" db="EMBL/GenBank/DDBJ databases">
        <title>Draft genome assemblies for two species of Escallonia (Escalloniales).</title>
        <authorList>
            <person name="Chanderbali A."/>
            <person name="Dervinis C."/>
            <person name="Anghel I."/>
            <person name="Soltis D."/>
            <person name="Soltis P."/>
            <person name="Zapata F."/>
        </authorList>
    </citation>
    <scope>NUCLEOTIDE SEQUENCE</scope>
    <source>
        <strain evidence="2">UCBG64.0493</strain>
        <tissue evidence="2">Leaf</tissue>
    </source>
</reference>
<protein>
    <submittedName>
        <fullName evidence="2">Uncharacterized protein</fullName>
    </submittedName>
</protein>
<dbReference type="Proteomes" id="UP001188597">
    <property type="component" value="Unassembled WGS sequence"/>
</dbReference>